<evidence type="ECO:0000256" key="2">
    <source>
        <dbReference type="ARBA" id="ARBA00005199"/>
    </source>
</evidence>
<dbReference type="Gene3D" id="3.30.70.1020">
    <property type="entry name" value="Trehalose-6-phosphate phosphatase related protein, domain 2"/>
    <property type="match status" value="1"/>
</dbReference>
<dbReference type="InterPro" id="IPR044651">
    <property type="entry name" value="OTSB-like"/>
</dbReference>
<dbReference type="Proteomes" id="UP001500929">
    <property type="component" value="Unassembled WGS sequence"/>
</dbReference>
<sequence length="260" mass="27295">MSASVVLGDELLADLAALATAPRVLVALDFDGTLAPEVDRPDDARAVPEAHEALLRLLDAPETPVAMISGRALASLEHVTRLPEAALLVGSHGVEVRHDGTVELTLDDDERMRLARLHDALESVAARFDGAWVETKPAGFALHTRLVAPAEAEHAQVAARSSAAPEENRLTVRSGKNVLEFSVRSTTKGDAVRALRERTGADAVLFAGDDVTDEDGFAALRPVDLGIKVGAGATRAAHRVAGPAEMAAALEALAAARHRT</sequence>
<dbReference type="PANTHER" id="PTHR43768">
    <property type="entry name" value="TREHALOSE 6-PHOSPHATE PHOSPHATASE"/>
    <property type="match status" value="1"/>
</dbReference>
<proteinExistence type="inferred from homology"/>
<protein>
    <recommendedName>
        <fullName evidence="6">Trehalose 6-phosphate phosphatase</fullName>
        <ecNumber evidence="6">3.1.3.12</ecNumber>
    </recommendedName>
</protein>
<dbReference type="NCBIfam" id="TIGR00685">
    <property type="entry name" value="T6PP"/>
    <property type="match status" value="1"/>
</dbReference>
<reference evidence="7 8" key="1">
    <citation type="journal article" date="2019" name="Int. J. Syst. Evol. Microbiol.">
        <title>The Global Catalogue of Microorganisms (GCM) 10K type strain sequencing project: providing services to taxonomists for standard genome sequencing and annotation.</title>
        <authorList>
            <consortium name="The Broad Institute Genomics Platform"/>
            <consortium name="The Broad Institute Genome Sequencing Center for Infectious Disease"/>
            <person name="Wu L."/>
            <person name="Ma J."/>
        </authorList>
    </citation>
    <scope>NUCLEOTIDE SEQUENCE [LARGE SCALE GENOMIC DNA]</scope>
    <source>
        <strain evidence="7 8">JCM 16117</strain>
    </source>
</reference>
<dbReference type="EMBL" id="BAAAQY010000009">
    <property type="protein sequence ID" value="GAA2241734.1"/>
    <property type="molecule type" value="Genomic_DNA"/>
</dbReference>
<keyword evidence="6" id="KW-0479">Metal-binding</keyword>
<keyword evidence="6" id="KW-0460">Magnesium</keyword>
<keyword evidence="4 6" id="KW-0378">Hydrolase</keyword>
<dbReference type="EC" id="3.1.3.12" evidence="6"/>
<comment type="function">
    <text evidence="5 6">Removes the phosphate from trehalose 6-phosphate to produce free trehalose.</text>
</comment>
<evidence type="ECO:0000256" key="5">
    <source>
        <dbReference type="ARBA" id="ARBA00024179"/>
    </source>
</evidence>
<dbReference type="InterPro" id="IPR023214">
    <property type="entry name" value="HAD_sf"/>
</dbReference>
<comment type="cofactor">
    <cofactor evidence="6">
        <name>Mg(2+)</name>
        <dbReference type="ChEBI" id="CHEBI:18420"/>
    </cofactor>
</comment>
<dbReference type="PANTHER" id="PTHR43768:SF3">
    <property type="entry name" value="TREHALOSE 6-PHOSPHATE PHOSPHATASE"/>
    <property type="match status" value="1"/>
</dbReference>
<evidence type="ECO:0000256" key="1">
    <source>
        <dbReference type="ARBA" id="ARBA00000500"/>
    </source>
</evidence>
<dbReference type="Pfam" id="PF02358">
    <property type="entry name" value="Trehalose_PPase"/>
    <property type="match status" value="1"/>
</dbReference>
<keyword evidence="8" id="KW-1185">Reference proteome</keyword>
<organism evidence="7 8">
    <name type="scientific">Herbiconiux moechotypicola</name>
    <dbReference type="NCBI Taxonomy" id="637393"/>
    <lineage>
        <taxon>Bacteria</taxon>
        <taxon>Bacillati</taxon>
        <taxon>Actinomycetota</taxon>
        <taxon>Actinomycetes</taxon>
        <taxon>Micrococcales</taxon>
        <taxon>Microbacteriaceae</taxon>
        <taxon>Herbiconiux</taxon>
    </lineage>
</organism>
<comment type="pathway">
    <text evidence="2 6">Glycan biosynthesis; trehalose biosynthesis.</text>
</comment>
<evidence type="ECO:0000256" key="4">
    <source>
        <dbReference type="ARBA" id="ARBA00022801"/>
    </source>
</evidence>
<evidence type="ECO:0000256" key="3">
    <source>
        <dbReference type="ARBA" id="ARBA00008770"/>
    </source>
</evidence>
<comment type="catalytic activity">
    <reaction evidence="1 6">
        <text>alpha,alpha-trehalose 6-phosphate + H2O = alpha,alpha-trehalose + phosphate</text>
        <dbReference type="Rhea" id="RHEA:23420"/>
        <dbReference type="ChEBI" id="CHEBI:15377"/>
        <dbReference type="ChEBI" id="CHEBI:16551"/>
        <dbReference type="ChEBI" id="CHEBI:43474"/>
        <dbReference type="ChEBI" id="CHEBI:58429"/>
        <dbReference type="EC" id="3.1.3.12"/>
    </reaction>
</comment>
<dbReference type="Gene3D" id="3.40.50.1000">
    <property type="entry name" value="HAD superfamily/HAD-like"/>
    <property type="match status" value="1"/>
</dbReference>
<comment type="similarity">
    <text evidence="3 6">Belongs to the trehalose phosphatase family.</text>
</comment>
<dbReference type="CDD" id="cd01627">
    <property type="entry name" value="HAD_TPP"/>
    <property type="match status" value="1"/>
</dbReference>
<dbReference type="SUPFAM" id="SSF56784">
    <property type="entry name" value="HAD-like"/>
    <property type="match status" value="1"/>
</dbReference>
<dbReference type="InterPro" id="IPR003337">
    <property type="entry name" value="Trehalose_PPase"/>
</dbReference>
<evidence type="ECO:0000256" key="6">
    <source>
        <dbReference type="RuleBase" id="RU361117"/>
    </source>
</evidence>
<dbReference type="InterPro" id="IPR006379">
    <property type="entry name" value="HAD-SF_hydro_IIB"/>
</dbReference>
<evidence type="ECO:0000313" key="7">
    <source>
        <dbReference type="EMBL" id="GAA2241734.1"/>
    </source>
</evidence>
<dbReference type="InterPro" id="IPR036412">
    <property type="entry name" value="HAD-like_sf"/>
</dbReference>
<gene>
    <name evidence="7" type="primary">otsB</name>
    <name evidence="7" type="ORF">GCM10009851_28850</name>
</gene>
<dbReference type="RefSeq" id="WP_259480512.1">
    <property type="nucleotide sequence ID" value="NZ_BAAAQY010000009.1"/>
</dbReference>
<dbReference type="NCBIfam" id="TIGR01484">
    <property type="entry name" value="HAD-SF-IIB"/>
    <property type="match status" value="1"/>
</dbReference>
<evidence type="ECO:0000313" key="8">
    <source>
        <dbReference type="Proteomes" id="UP001500929"/>
    </source>
</evidence>
<accession>A0ABN3DU56</accession>
<comment type="caution">
    <text evidence="7">The sequence shown here is derived from an EMBL/GenBank/DDBJ whole genome shotgun (WGS) entry which is preliminary data.</text>
</comment>
<name>A0ABN3DU56_9MICO</name>